<keyword evidence="1" id="KW-1133">Transmembrane helix</keyword>
<evidence type="ECO:0000256" key="1">
    <source>
        <dbReference type="SAM" id="Phobius"/>
    </source>
</evidence>
<organism evidence="2 3">
    <name type="scientific">Tumebacillus lacus</name>
    <dbReference type="NCBI Taxonomy" id="2995335"/>
    <lineage>
        <taxon>Bacteria</taxon>
        <taxon>Bacillati</taxon>
        <taxon>Bacillota</taxon>
        <taxon>Bacilli</taxon>
        <taxon>Bacillales</taxon>
        <taxon>Alicyclobacillaceae</taxon>
        <taxon>Tumebacillus</taxon>
    </lineage>
</organism>
<dbReference type="RefSeq" id="WP_267153478.1">
    <property type="nucleotide sequence ID" value="NZ_JAPMLT010000017.1"/>
</dbReference>
<gene>
    <name evidence="2" type="ORF">OS242_20165</name>
</gene>
<keyword evidence="3" id="KW-1185">Reference proteome</keyword>
<comment type="caution">
    <text evidence="2">The sequence shown here is derived from an EMBL/GenBank/DDBJ whole genome shotgun (WGS) entry which is preliminary data.</text>
</comment>
<feature type="transmembrane region" description="Helical" evidence="1">
    <location>
        <begin position="73"/>
        <end position="91"/>
    </location>
</feature>
<protein>
    <submittedName>
        <fullName evidence="2">Uncharacterized protein</fullName>
    </submittedName>
</protein>
<dbReference type="Proteomes" id="UP001208017">
    <property type="component" value="Unassembled WGS sequence"/>
</dbReference>
<accession>A0ABT3X8J5</accession>
<keyword evidence="1" id="KW-0472">Membrane</keyword>
<feature type="transmembrane region" description="Helical" evidence="1">
    <location>
        <begin position="6"/>
        <end position="21"/>
    </location>
</feature>
<proteinExistence type="predicted"/>
<evidence type="ECO:0000313" key="3">
    <source>
        <dbReference type="Proteomes" id="UP001208017"/>
    </source>
</evidence>
<dbReference type="EMBL" id="JAPMLT010000017">
    <property type="protein sequence ID" value="MCX7572227.1"/>
    <property type="molecule type" value="Genomic_DNA"/>
</dbReference>
<sequence>MASWMLYGGLVVALIGAVAAYKQGSWKWMLISLIGSLPSVLYLSATPRFTGYFLMLAFPLLAIWGIRQKRGRVVSVAVAASVIGWVVPYVVMFV</sequence>
<name>A0ABT3X8J5_9BACL</name>
<feature type="transmembrane region" description="Helical" evidence="1">
    <location>
        <begin position="49"/>
        <end position="66"/>
    </location>
</feature>
<evidence type="ECO:0000313" key="2">
    <source>
        <dbReference type="EMBL" id="MCX7572227.1"/>
    </source>
</evidence>
<keyword evidence="1" id="KW-0812">Transmembrane</keyword>
<feature type="transmembrane region" description="Helical" evidence="1">
    <location>
        <begin position="28"/>
        <end position="43"/>
    </location>
</feature>
<reference evidence="2 3" key="1">
    <citation type="submission" date="2022-11" db="EMBL/GenBank/DDBJ databases">
        <title>Study of microbial diversity in lake waters.</title>
        <authorList>
            <person name="Zhang J."/>
        </authorList>
    </citation>
    <scope>NUCLEOTIDE SEQUENCE [LARGE SCALE GENOMIC DNA]</scope>
    <source>
        <strain evidence="2 3">DT12</strain>
    </source>
</reference>